<gene>
    <name evidence="5" type="primary">tatC</name>
    <name evidence="6" type="ORF">SAMN06265338_10419</name>
</gene>
<comment type="subunit">
    <text evidence="5">The Tat system comprises two distinct complexes: a TatABC complex, containing multiple copies of TatA, TatB and TatC subunits, and a separate TatA complex, containing only TatA subunits. Substrates initially bind to the TatABC complex, which probably triggers association of the separate TatA complex to form the active translocon.</text>
</comment>
<evidence type="ECO:0000256" key="4">
    <source>
        <dbReference type="ARBA" id="ARBA00023136"/>
    </source>
</evidence>
<protein>
    <recommendedName>
        <fullName evidence="5">Sec-independent protein translocase protein TatC</fullName>
    </recommendedName>
</protein>
<dbReference type="InterPro" id="IPR019820">
    <property type="entry name" value="Sec-indep_translocase_CS"/>
</dbReference>
<evidence type="ECO:0000256" key="2">
    <source>
        <dbReference type="ARBA" id="ARBA00022692"/>
    </source>
</evidence>
<comment type="similarity">
    <text evidence="5">Belongs to the TatC family.</text>
</comment>
<dbReference type="Pfam" id="PF00902">
    <property type="entry name" value="TatC"/>
    <property type="match status" value="1"/>
</dbReference>
<reference evidence="7" key="1">
    <citation type="submission" date="2017-06" db="EMBL/GenBank/DDBJ databases">
        <authorList>
            <person name="Varghese N."/>
            <person name="Submissions S."/>
        </authorList>
    </citation>
    <scope>NUCLEOTIDE SEQUENCE [LARGE SCALE GENOMIC DNA]</scope>
    <source>
        <strain evidence="7">DSM 137</strain>
    </source>
</reference>
<dbReference type="PANTHER" id="PTHR30371:SF0">
    <property type="entry name" value="SEC-INDEPENDENT PROTEIN TRANSLOCASE PROTEIN TATC, CHLOROPLASTIC-RELATED"/>
    <property type="match status" value="1"/>
</dbReference>
<proteinExistence type="inferred from homology"/>
<comment type="subcellular location">
    <subcellularLocation>
        <location evidence="5">Cell membrane</location>
        <topology evidence="5">Multi-pass membrane protein</topology>
    </subcellularLocation>
    <subcellularLocation>
        <location evidence="1">Membrane</location>
        <topology evidence="1">Multi-pass membrane protein</topology>
    </subcellularLocation>
</comment>
<evidence type="ECO:0000256" key="5">
    <source>
        <dbReference type="HAMAP-Rule" id="MF_00902"/>
    </source>
</evidence>
<dbReference type="GO" id="GO:0043953">
    <property type="term" value="P:protein transport by the Tat complex"/>
    <property type="evidence" value="ECO:0007669"/>
    <property type="project" value="UniProtKB-UniRule"/>
</dbReference>
<dbReference type="PROSITE" id="PS01218">
    <property type="entry name" value="TATC"/>
    <property type="match status" value="1"/>
</dbReference>
<keyword evidence="5" id="KW-0813">Transport</keyword>
<dbReference type="Proteomes" id="UP000198418">
    <property type="component" value="Unassembled WGS sequence"/>
</dbReference>
<feature type="transmembrane region" description="Helical" evidence="5">
    <location>
        <begin position="27"/>
        <end position="46"/>
    </location>
</feature>
<dbReference type="GO" id="GO:0009977">
    <property type="term" value="F:proton motive force dependent protein transmembrane transporter activity"/>
    <property type="evidence" value="ECO:0007669"/>
    <property type="project" value="TreeGrafter"/>
</dbReference>
<feature type="transmembrane region" description="Helical" evidence="5">
    <location>
        <begin position="165"/>
        <end position="192"/>
    </location>
</feature>
<dbReference type="InterPro" id="IPR002033">
    <property type="entry name" value="TatC"/>
</dbReference>
<sequence>MTQADIDATKAPLIEHLIELRARLIKALLAFVVAFIACFWVSHHIYNILLGPYVSVVGPDNAKLIATHFLEQFFTQLKLSMFGAGFIAFPIMALQLYKFVAPGLYSHERRAFAPYLLATPLFFFLGALLVYFVVMPFLIKFSVSFQQLGVKGEATIELLPKVSEYLSLIMTLIFAFGIAFQLPVILTLLGQAGIIDRKFLTEKRRYAIVLITVVAAILTPPDLISMIALVLPMALLYEGAVLAVGLIEKNRARADNEISQ</sequence>
<keyword evidence="7" id="KW-1185">Reference proteome</keyword>
<feature type="transmembrane region" description="Helical" evidence="5">
    <location>
        <begin position="112"/>
        <end position="139"/>
    </location>
</feature>
<dbReference type="OrthoDB" id="9777044at2"/>
<evidence type="ECO:0000313" key="6">
    <source>
        <dbReference type="EMBL" id="SNB70753.1"/>
    </source>
</evidence>
<dbReference type="NCBIfam" id="TIGR00945">
    <property type="entry name" value="tatC"/>
    <property type="match status" value="1"/>
</dbReference>
<comment type="function">
    <text evidence="5">Part of the twin-arginine translocation (Tat) system that transports large folded proteins containing a characteristic twin-arginine motif in their signal peptide across membranes. Together with TatB, TatC is part of a receptor directly interacting with Tat signal peptides.</text>
</comment>
<dbReference type="AlphaFoldDB" id="A0A212REH4"/>
<dbReference type="GO" id="GO:0065002">
    <property type="term" value="P:intracellular protein transmembrane transport"/>
    <property type="evidence" value="ECO:0007669"/>
    <property type="project" value="TreeGrafter"/>
</dbReference>
<keyword evidence="4 5" id="KW-0472">Membrane</keyword>
<keyword evidence="2 5" id="KW-0812">Transmembrane</keyword>
<feature type="transmembrane region" description="Helical" evidence="5">
    <location>
        <begin position="226"/>
        <end position="247"/>
    </location>
</feature>
<evidence type="ECO:0000256" key="3">
    <source>
        <dbReference type="ARBA" id="ARBA00022989"/>
    </source>
</evidence>
<organism evidence="6 7">
    <name type="scientific">Rhodoblastus acidophilus</name>
    <name type="common">Rhodopseudomonas acidophila</name>
    <dbReference type="NCBI Taxonomy" id="1074"/>
    <lineage>
        <taxon>Bacteria</taxon>
        <taxon>Pseudomonadati</taxon>
        <taxon>Pseudomonadota</taxon>
        <taxon>Alphaproteobacteria</taxon>
        <taxon>Hyphomicrobiales</taxon>
        <taxon>Rhodoblastaceae</taxon>
        <taxon>Rhodoblastus</taxon>
    </lineage>
</organism>
<keyword evidence="5" id="KW-0811">Translocation</keyword>
<feature type="transmembrane region" description="Helical" evidence="5">
    <location>
        <begin position="204"/>
        <end position="220"/>
    </location>
</feature>
<dbReference type="GO" id="GO:0033281">
    <property type="term" value="C:TAT protein transport complex"/>
    <property type="evidence" value="ECO:0007669"/>
    <property type="project" value="UniProtKB-UniRule"/>
</dbReference>
<keyword evidence="5" id="KW-0653">Protein transport</keyword>
<accession>A0A212REH4</accession>
<name>A0A212REH4_RHOAC</name>
<keyword evidence="3 5" id="KW-1133">Transmembrane helix</keyword>
<dbReference type="PANTHER" id="PTHR30371">
    <property type="entry name" value="SEC-INDEPENDENT PROTEIN TRANSLOCASE PROTEIN TATC"/>
    <property type="match status" value="1"/>
</dbReference>
<evidence type="ECO:0000256" key="1">
    <source>
        <dbReference type="ARBA" id="ARBA00004141"/>
    </source>
</evidence>
<dbReference type="HAMAP" id="MF_00902">
    <property type="entry name" value="TatC"/>
    <property type="match status" value="1"/>
</dbReference>
<dbReference type="PRINTS" id="PR01840">
    <property type="entry name" value="TATCFAMILY"/>
</dbReference>
<evidence type="ECO:0000313" key="7">
    <source>
        <dbReference type="Proteomes" id="UP000198418"/>
    </source>
</evidence>
<dbReference type="RefSeq" id="WP_088520497.1">
    <property type="nucleotide sequence ID" value="NZ_FYDG01000004.1"/>
</dbReference>
<dbReference type="EMBL" id="FYDG01000004">
    <property type="protein sequence ID" value="SNB70753.1"/>
    <property type="molecule type" value="Genomic_DNA"/>
</dbReference>
<keyword evidence="5" id="KW-1003">Cell membrane</keyword>
<feature type="transmembrane region" description="Helical" evidence="5">
    <location>
        <begin position="79"/>
        <end position="100"/>
    </location>
</feature>